<sequence length="554" mass="63239">MKKGILNHSIIHLLLEHEREHAEKIYLRQPREGCWHEFTWAQVMHQARQVASFLHSLGLKKGAHVSILSKNCAEWFIADFGVSLAGMVNIPLFANQHASSIQYVLNHGEVELVFLGKLDNHAHMRSSIPEHVRTISFDYHPDMQTTYQWAAVLASEPLQEVILPKACDLFTIIYSSGTSGTPKGAMYTHEAIANYLNIFSTDIRRMIDLPYYHLLSYLPLAHVYERSAIQLGSLAIPSDVSFVESLDAFAENLRTVKPNIFAAVPRIWDVFQHKIEQKISPQLLNILLKLPIISGLIKKKIKQQLGLENSQANISGAAHLPVSILRFFDKINIPIQEGYGQTENFAYATLSLLNERKPGFVGTPRLQVEIKYGENNELIMKSPCLMRGYYKDEEATAEAFTADGWLRTGDIVEIDAQNRVKILGRVSENFKNLKGEFIAPTPIEKEFFEPELIENVCLVGRELARNVLLVSLTNEGRRKPHEEIKEYLQVRLHATNQTLKSYEKISHILIVKEPWTPENNLLTPTLKVRRRQVEAHYHAFIQQAVTDHHLIVWE</sequence>
<dbReference type="GO" id="GO:0005524">
    <property type="term" value="F:ATP binding"/>
    <property type="evidence" value="ECO:0007669"/>
    <property type="project" value="UniProtKB-KW"/>
</dbReference>
<organism evidence="4 5">
    <name type="scientific">Legionella septentrionalis</name>
    <dbReference type="NCBI Taxonomy" id="2498109"/>
    <lineage>
        <taxon>Bacteria</taxon>
        <taxon>Pseudomonadati</taxon>
        <taxon>Pseudomonadota</taxon>
        <taxon>Gammaproteobacteria</taxon>
        <taxon>Legionellales</taxon>
        <taxon>Legionellaceae</taxon>
        <taxon>Legionella</taxon>
    </lineage>
</organism>
<protein>
    <submittedName>
        <fullName evidence="4">AMP-binding protein</fullName>
    </submittedName>
</protein>
<comment type="caution">
    <text evidence="4">The sequence shown here is derived from an EMBL/GenBank/DDBJ whole genome shotgun (WGS) entry which is preliminary data.</text>
</comment>
<dbReference type="InterPro" id="IPR020845">
    <property type="entry name" value="AMP-binding_CS"/>
</dbReference>
<dbReference type="GO" id="GO:0016020">
    <property type="term" value="C:membrane"/>
    <property type="evidence" value="ECO:0007669"/>
    <property type="project" value="TreeGrafter"/>
</dbReference>
<accession>A0A433JGD7</accession>
<evidence type="ECO:0000313" key="5">
    <source>
        <dbReference type="Proteomes" id="UP000288012"/>
    </source>
</evidence>
<feature type="domain" description="AMP-dependent synthetase/ligase" evidence="3">
    <location>
        <begin position="19"/>
        <end position="390"/>
    </location>
</feature>
<dbReference type="EMBL" id="RZGR01000057">
    <property type="protein sequence ID" value="RUQ78857.1"/>
    <property type="molecule type" value="Genomic_DNA"/>
</dbReference>
<name>A0A433JGD7_9GAMM</name>
<dbReference type="InterPro" id="IPR042099">
    <property type="entry name" value="ANL_N_sf"/>
</dbReference>
<dbReference type="OrthoDB" id="9803968at2"/>
<dbReference type="Proteomes" id="UP000288012">
    <property type="component" value="Unassembled WGS sequence"/>
</dbReference>
<dbReference type="InterPro" id="IPR000873">
    <property type="entry name" value="AMP-dep_synth/lig_dom"/>
</dbReference>
<dbReference type="RefSeq" id="WP_126954160.1">
    <property type="nucleotide sequence ID" value="NZ_RZGR01000057.1"/>
</dbReference>
<dbReference type="SUPFAM" id="SSF56801">
    <property type="entry name" value="Acetyl-CoA synthetase-like"/>
    <property type="match status" value="1"/>
</dbReference>
<gene>
    <name evidence="4" type="ORF">EKM59_11570</name>
</gene>
<proteinExistence type="predicted"/>
<keyword evidence="5" id="KW-1185">Reference proteome</keyword>
<keyword evidence="2" id="KW-0067">ATP-binding</keyword>
<dbReference type="PANTHER" id="PTHR43272:SF33">
    <property type="entry name" value="AMP-BINDING DOMAIN-CONTAINING PROTEIN-RELATED"/>
    <property type="match status" value="1"/>
</dbReference>
<evidence type="ECO:0000259" key="3">
    <source>
        <dbReference type="Pfam" id="PF00501"/>
    </source>
</evidence>
<reference evidence="4 5" key="1">
    <citation type="submission" date="2018-12" db="EMBL/GenBank/DDBJ databases">
        <title>Legionella sp,whole genome shotgun sequence.</title>
        <authorList>
            <person name="Wu H."/>
        </authorList>
    </citation>
    <scope>NUCLEOTIDE SEQUENCE [LARGE SCALE GENOMIC DNA]</scope>
    <source>
        <strain evidence="5">km714</strain>
    </source>
</reference>
<dbReference type="Pfam" id="PF00501">
    <property type="entry name" value="AMP-binding"/>
    <property type="match status" value="1"/>
</dbReference>
<evidence type="ECO:0000256" key="2">
    <source>
        <dbReference type="ARBA" id="ARBA00022840"/>
    </source>
</evidence>
<evidence type="ECO:0000256" key="1">
    <source>
        <dbReference type="ARBA" id="ARBA00022741"/>
    </source>
</evidence>
<dbReference type="Pfam" id="PF23562">
    <property type="entry name" value="AMP-binding_C_3"/>
    <property type="match status" value="1"/>
</dbReference>
<dbReference type="AlphaFoldDB" id="A0A433JGD7"/>
<dbReference type="GO" id="GO:0004467">
    <property type="term" value="F:long-chain fatty acid-CoA ligase activity"/>
    <property type="evidence" value="ECO:0007669"/>
    <property type="project" value="TreeGrafter"/>
</dbReference>
<keyword evidence="1" id="KW-0547">Nucleotide-binding</keyword>
<dbReference type="PROSITE" id="PS00455">
    <property type="entry name" value="AMP_BINDING"/>
    <property type="match status" value="1"/>
</dbReference>
<dbReference type="Gene3D" id="3.40.50.12780">
    <property type="entry name" value="N-terminal domain of ligase-like"/>
    <property type="match status" value="1"/>
</dbReference>
<dbReference type="PANTHER" id="PTHR43272">
    <property type="entry name" value="LONG-CHAIN-FATTY-ACID--COA LIGASE"/>
    <property type="match status" value="1"/>
</dbReference>
<evidence type="ECO:0000313" key="4">
    <source>
        <dbReference type="EMBL" id="RUQ78857.1"/>
    </source>
</evidence>